<dbReference type="EMBL" id="CAJNYT010000993">
    <property type="protein sequence ID" value="CAF3388514.1"/>
    <property type="molecule type" value="Genomic_DNA"/>
</dbReference>
<sequence length="191" mass="21643">MKGTMASLVLLALELTLCLVSSRWHSVEVNDSQICFKNLFVRFNTSSSKHQYLHVGPLYSSRLVKADNTFESSSTDHAKTETILIITGIGFIIISAITLSSIEFCLSKSFIDRYRIWFHLVNVILLIISLIILIVSFYSLQHMFKHSLNGVAALGFFIGILFMVALTTHSAITFWADIWHMRNKKIEKVAI</sequence>
<keyword evidence="1" id="KW-0812">Transmembrane</keyword>
<keyword evidence="1" id="KW-1133">Transmembrane helix</keyword>
<keyword evidence="2" id="KW-0732">Signal</keyword>
<evidence type="ECO:0000313" key="4">
    <source>
        <dbReference type="Proteomes" id="UP000663872"/>
    </source>
</evidence>
<organism evidence="3 4">
    <name type="scientific">Rotaria socialis</name>
    <dbReference type="NCBI Taxonomy" id="392032"/>
    <lineage>
        <taxon>Eukaryota</taxon>
        <taxon>Metazoa</taxon>
        <taxon>Spiralia</taxon>
        <taxon>Gnathifera</taxon>
        <taxon>Rotifera</taxon>
        <taxon>Eurotatoria</taxon>
        <taxon>Bdelloidea</taxon>
        <taxon>Philodinida</taxon>
        <taxon>Philodinidae</taxon>
        <taxon>Rotaria</taxon>
    </lineage>
</organism>
<feature type="transmembrane region" description="Helical" evidence="1">
    <location>
        <begin position="83"/>
        <end position="104"/>
    </location>
</feature>
<feature type="chain" id="PRO_5032364507" evidence="2">
    <location>
        <begin position="23"/>
        <end position="191"/>
    </location>
</feature>
<dbReference type="Proteomes" id="UP000663872">
    <property type="component" value="Unassembled WGS sequence"/>
</dbReference>
<dbReference type="AlphaFoldDB" id="A0A817Z0F5"/>
<feature type="transmembrane region" description="Helical" evidence="1">
    <location>
        <begin position="152"/>
        <end position="176"/>
    </location>
</feature>
<feature type="transmembrane region" description="Helical" evidence="1">
    <location>
        <begin position="116"/>
        <end position="140"/>
    </location>
</feature>
<evidence type="ECO:0000313" key="3">
    <source>
        <dbReference type="EMBL" id="CAF3388514.1"/>
    </source>
</evidence>
<comment type="caution">
    <text evidence="3">The sequence shown here is derived from an EMBL/GenBank/DDBJ whole genome shotgun (WGS) entry which is preliminary data.</text>
</comment>
<reference evidence="3" key="1">
    <citation type="submission" date="2021-02" db="EMBL/GenBank/DDBJ databases">
        <authorList>
            <person name="Nowell W R."/>
        </authorList>
    </citation>
    <scope>NUCLEOTIDE SEQUENCE</scope>
</reference>
<evidence type="ECO:0000256" key="2">
    <source>
        <dbReference type="SAM" id="SignalP"/>
    </source>
</evidence>
<gene>
    <name evidence="3" type="ORF">GRG538_LOCUS8886</name>
</gene>
<feature type="signal peptide" evidence="2">
    <location>
        <begin position="1"/>
        <end position="22"/>
    </location>
</feature>
<evidence type="ECO:0000256" key="1">
    <source>
        <dbReference type="SAM" id="Phobius"/>
    </source>
</evidence>
<protein>
    <submittedName>
        <fullName evidence="3">Uncharacterized protein</fullName>
    </submittedName>
</protein>
<proteinExistence type="predicted"/>
<name>A0A817Z0F5_9BILA</name>
<keyword evidence="1" id="KW-0472">Membrane</keyword>
<accession>A0A817Z0F5</accession>